<dbReference type="RefSeq" id="WP_343787628.1">
    <property type="nucleotide sequence ID" value="NZ_BAAAFH010000011.1"/>
</dbReference>
<accession>A0ABP3Y6F1</accession>
<organism evidence="2 3">
    <name type="scientific">Wandonia haliotis</name>
    <dbReference type="NCBI Taxonomy" id="574963"/>
    <lineage>
        <taxon>Bacteria</taxon>
        <taxon>Pseudomonadati</taxon>
        <taxon>Bacteroidota</taxon>
        <taxon>Flavobacteriia</taxon>
        <taxon>Flavobacteriales</taxon>
        <taxon>Crocinitomicaceae</taxon>
        <taxon>Wandonia</taxon>
    </lineage>
</organism>
<dbReference type="Proteomes" id="UP001501126">
    <property type="component" value="Unassembled WGS sequence"/>
</dbReference>
<keyword evidence="1" id="KW-0472">Membrane</keyword>
<gene>
    <name evidence="2" type="ORF">GCM10009118_21930</name>
</gene>
<evidence type="ECO:0000313" key="2">
    <source>
        <dbReference type="EMBL" id="GAA0875784.1"/>
    </source>
</evidence>
<feature type="transmembrane region" description="Helical" evidence="1">
    <location>
        <begin position="41"/>
        <end position="61"/>
    </location>
</feature>
<reference evidence="3" key="1">
    <citation type="journal article" date="2019" name="Int. J. Syst. Evol. Microbiol.">
        <title>The Global Catalogue of Microorganisms (GCM) 10K type strain sequencing project: providing services to taxonomists for standard genome sequencing and annotation.</title>
        <authorList>
            <consortium name="The Broad Institute Genomics Platform"/>
            <consortium name="The Broad Institute Genome Sequencing Center for Infectious Disease"/>
            <person name="Wu L."/>
            <person name="Ma J."/>
        </authorList>
    </citation>
    <scope>NUCLEOTIDE SEQUENCE [LARGE SCALE GENOMIC DNA]</scope>
    <source>
        <strain evidence="3">JCM 16083</strain>
    </source>
</reference>
<evidence type="ECO:0000256" key="1">
    <source>
        <dbReference type="SAM" id="Phobius"/>
    </source>
</evidence>
<feature type="transmembrane region" description="Helical" evidence="1">
    <location>
        <begin position="6"/>
        <end position="29"/>
    </location>
</feature>
<comment type="caution">
    <text evidence="2">The sequence shown here is derived from an EMBL/GenBank/DDBJ whole genome shotgun (WGS) entry which is preliminary data.</text>
</comment>
<keyword evidence="1" id="KW-1133">Transmembrane helix</keyword>
<keyword evidence="3" id="KW-1185">Reference proteome</keyword>
<dbReference type="EMBL" id="BAAAFH010000011">
    <property type="protein sequence ID" value="GAA0875784.1"/>
    <property type="molecule type" value="Genomic_DNA"/>
</dbReference>
<protein>
    <submittedName>
        <fullName evidence="2">Uncharacterized protein</fullName>
    </submittedName>
</protein>
<sequence>MFEGLFYLVLYIIGGGMLLIGLIAIGYGLYGMSISGFDKSVRNFSLALGIILIGTVTFFYLRSKSVHDQKKLIFVGQYENAETKKLQLELFEDNTFQADSLLTHETNGIWYIIDDDEVDLIEFSTEEGALLNQFEFIIKNDTIQLNAQYLEANTINLIKKM</sequence>
<keyword evidence="1" id="KW-0812">Transmembrane</keyword>
<name>A0ABP3Y6F1_9FLAO</name>
<proteinExistence type="predicted"/>
<evidence type="ECO:0000313" key="3">
    <source>
        <dbReference type="Proteomes" id="UP001501126"/>
    </source>
</evidence>